<keyword evidence="3" id="KW-1185">Reference proteome</keyword>
<dbReference type="EMBL" id="BDGG01000003">
    <property type="protein sequence ID" value="GAU96007.1"/>
    <property type="molecule type" value="Genomic_DNA"/>
</dbReference>
<comment type="caution">
    <text evidence="2">The sequence shown here is derived from an EMBL/GenBank/DDBJ whole genome shotgun (WGS) entry which is preliminary data.</text>
</comment>
<evidence type="ECO:0000313" key="2">
    <source>
        <dbReference type="EMBL" id="GAU96007.1"/>
    </source>
</evidence>
<feature type="region of interest" description="Disordered" evidence="1">
    <location>
        <begin position="51"/>
        <end position="74"/>
    </location>
</feature>
<organism evidence="2 3">
    <name type="scientific">Ramazzottius varieornatus</name>
    <name type="common">Water bear</name>
    <name type="synonym">Tardigrade</name>
    <dbReference type="NCBI Taxonomy" id="947166"/>
    <lineage>
        <taxon>Eukaryota</taxon>
        <taxon>Metazoa</taxon>
        <taxon>Ecdysozoa</taxon>
        <taxon>Tardigrada</taxon>
        <taxon>Eutardigrada</taxon>
        <taxon>Parachela</taxon>
        <taxon>Hypsibioidea</taxon>
        <taxon>Ramazzottiidae</taxon>
        <taxon>Ramazzottius</taxon>
    </lineage>
</organism>
<name>A0A1D1V8J3_RAMVA</name>
<feature type="compositionally biased region" description="Polar residues" evidence="1">
    <location>
        <begin position="51"/>
        <end position="70"/>
    </location>
</feature>
<gene>
    <name evidence="2" type="primary">RvY_07515-1</name>
    <name evidence="2" type="synonym">RvY_07515.1</name>
    <name evidence="2" type="ORF">RvY_07515</name>
</gene>
<protein>
    <submittedName>
        <fullName evidence="2">Uncharacterized protein</fullName>
    </submittedName>
</protein>
<dbReference type="AlphaFoldDB" id="A0A1D1V8J3"/>
<evidence type="ECO:0000313" key="3">
    <source>
        <dbReference type="Proteomes" id="UP000186922"/>
    </source>
</evidence>
<evidence type="ECO:0000256" key="1">
    <source>
        <dbReference type="SAM" id="MobiDB-lite"/>
    </source>
</evidence>
<dbReference type="Proteomes" id="UP000186922">
    <property type="component" value="Unassembled WGS sequence"/>
</dbReference>
<reference evidence="2 3" key="1">
    <citation type="journal article" date="2016" name="Nat. Commun.">
        <title>Extremotolerant tardigrade genome and improved radiotolerance of human cultured cells by tardigrade-unique protein.</title>
        <authorList>
            <person name="Hashimoto T."/>
            <person name="Horikawa D.D."/>
            <person name="Saito Y."/>
            <person name="Kuwahara H."/>
            <person name="Kozuka-Hata H."/>
            <person name="Shin-I T."/>
            <person name="Minakuchi Y."/>
            <person name="Ohishi K."/>
            <person name="Motoyama A."/>
            <person name="Aizu T."/>
            <person name="Enomoto A."/>
            <person name="Kondo K."/>
            <person name="Tanaka S."/>
            <person name="Hara Y."/>
            <person name="Koshikawa S."/>
            <person name="Sagara H."/>
            <person name="Miura T."/>
            <person name="Yokobori S."/>
            <person name="Miyagawa K."/>
            <person name="Suzuki Y."/>
            <person name="Kubo T."/>
            <person name="Oyama M."/>
            <person name="Kohara Y."/>
            <person name="Fujiyama A."/>
            <person name="Arakawa K."/>
            <person name="Katayama T."/>
            <person name="Toyoda A."/>
            <person name="Kunieda T."/>
        </authorList>
    </citation>
    <scope>NUCLEOTIDE SEQUENCE [LARGE SCALE GENOMIC DNA]</scope>
    <source>
        <strain evidence="2 3">YOKOZUNA-1</strain>
    </source>
</reference>
<accession>A0A1D1V8J3</accession>
<proteinExistence type="predicted"/>
<sequence>MRTQPEVHYRTDRTIKMEMIQILNRIQDYRRNHPEKYERICHRLDEMLDSRTANQSSAEQPGTSGTTKASQGYPDEAETLEKLILLDVQNRKYWTGVERAWRNPETENHYKDHQEHTRRERSLNFSLAQTLFVSDDPEALFTRMCLYNSPDKVSQYRGR</sequence>